<keyword evidence="2" id="KW-0472">Membrane</keyword>
<evidence type="ECO:0000256" key="1">
    <source>
        <dbReference type="SAM" id="MobiDB-lite"/>
    </source>
</evidence>
<feature type="transmembrane region" description="Helical" evidence="2">
    <location>
        <begin position="81"/>
        <end position="103"/>
    </location>
</feature>
<evidence type="ECO:0000313" key="3">
    <source>
        <dbReference type="EMBL" id="GFR87143.1"/>
    </source>
</evidence>
<comment type="caution">
    <text evidence="3">The sequence shown here is derived from an EMBL/GenBank/DDBJ whole genome shotgun (WGS) entry which is preliminary data.</text>
</comment>
<dbReference type="Pfam" id="PF22633">
    <property type="entry name" value="F5_F8_type_C_2"/>
    <property type="match status" value="1"/>
</dbReference>
<accession>A0AAV4GN38</accession>
<organism evidence="3 4">
    <name type="scientific">Elysia marginata</name>
    <dbReference type="NCBI Taxonomy" id="1093978"/>
    <lineage>
        <taxon>Eukaryota</taxon>
        <taxon>Metazoa</taxon>
        <taxon>Spiralia</taxon>
        <taxon>Lophotrochozoa</taxon>
        <taxon>Mollusca</taxon>
        <taxon>Gastropoda</taxon>
        <taxon>Heterobranchia</taxon>
        <taxon>Euthyneura</taxon>
        <taxon>Panpulmonata</taxon>
        <taxon>Sacoglossa</taxon>
        <taxon>Placobranchoidea</taxon>
        <taxon>Plakobranchidae</taxon>
        <taxon>Elysia</taxon>
    </lineage>
</organism>
<dbReference type="AlphaFoldDB" id="A0AAV4GN38"/>
<reference evidence="3 4" key="1">
    <citation type="journal article" date="2021" name="Elife">
        <title>Chloroplast acquisition without the gene transfer in kleptoplastic sea slugs, Plakobranchus ocellatus.</title>
        <authorList>
            <person name="Maeda T."/>
            <person name="Takahashi S."/>
            <person name="Yoshida T."/>
            <person name="Shimamura S."/>
            <person name="Takaki Y."/>
            <person name="Nagai Y."/>
            <person name="Toyoda A."/>
            <person name="Suzuki Y."/>
            <person name="Arimoto A."/>
            <person name="Ishii H."/>
            <person name="Satoh N."/>
            <person name="Nishiyama T."/>
            <person name="Hasebe M."/>
            <person name="Maruyama T."/>
            <person name="Minagawa J."/>
            <person name="Obokata J."/>
            <person name="Shigenobu S."/>
        </authorList>
    </citation>
    <scope>NUCLEOTIDE SEQUENCE [LARGE SCALE GENOMIC DNA]</scope>
</reference>
<sequence>MSTIPDTYCSTTALFDDQSCVEDSCAEEERRQDVAALTAGDALTGSRVEDACATKSMLYVSTARLPRVRWMGCGQCRWRQAGVLLLGIFLTLSALTLVMVGAIRSRDHTTVKVVHVRHPVDLNILGEANFTTAQLLGLTSKAQGKPVTQSSSFSSLSSSSPSSRPDYSMASSESTQQQQQQQQHPIVDGIPDTCSETDLEQNPWWRIDLQHDISVASVRILGGSRSDLNRLQVEVRAQSNVTKALGTNQCHRGKSNLQGSELTDLDLRMVCPSGTTGRLHSLFYCTTGNKDYTG</sequence>
<name>A0AAV4GN38_9GAST</name>
<evidence type="ECO:0008006" key="5">
    <source>
        <dbReference type="Google" id="ProtNLM"/>
    </source>
</evidence>
<dbReference type="SUPFAM" id="SSF49785">
    <property type="entry name" value="Galactose-binding domain-like"/>
    <property type="match status" value="1"/>
</dbReference>
<proteinExistence type="predicted"/>
<dbReference type="InterPro" id="IPR008979">
    <property type="entry name" value="Galactose-bd-like_sf"/>
</dbReference>
<feature type="compositionally biased region" description="Low complexity" evidence="1">
    <location>
        <begin position="150"/>
        <end position="183"/>
    </location>
</feature>
<keyword evidence="2" id="KW-1133">Transmembrane helix</keyword>
<protein>
    <recommendedName>
        <fullName evidence="5">Fucolectin tachylectin-4 pentraxin-1 domain-containing protein</fullName>
    </recommendedName>
</protein>
<evidence type="ECO:0000256" key="2">
    <source>
        <dbReference type="SAM" id="Phobius"/>
    </source>
</evidence>
<dbReference type="Gene3D" id="2.60.120.260">
    <property type="entry name" value="Galactose-binding domain-like"/>
    <property type="match status" value="1"/>
</dbReference>
<evidence type="ECO:0000313" key="4">
    <source>
        <dbReference type="Proteomes" id="UP000762676"/>
    </source>
</evidence>
<gene>
    <name evidence="3" type="ORF">ElyMa_006069000</name>
</gene>
<dbReference type="Proteomes" id="UP000762676">
    <property type="component" value="Unassembled WGS sequence"/>
</dbReference>
<feature type="region of interest" description="Disordered" evidence="1">
    <location>
        <begin position="144"/>
        <end position="193"/>
    </location>
</feature>
<keyword evidence="4" id="KW-1185">Reference proteome</keyword>
<keyword evidence="2" id="KW-0812">Transmembrane</keyword>
<dbReference type="EMBL" id="BMAT01012164">
    <property type="protein sequence ID" value="GFR87143.1"/>
    <property type="molecule type" value="Genomic_DNA"/>
</dbReference>